<dbReference type="InterPro" id="IPR027413">
    <property type="entry name" value="GROEL-like_equatorial_sf"/>
</dbReference>
<accession>A0A4Y9YJJ2</accession>
<dbReference type="Proteomes" id="UP000298390">
    <property type="component" value="Unassembled WGS sequence"/>
</dbReference>
<protein>
    <submittedName>
        <fullName evidence="6">Uncharacterized protein</fullName>
    </submittedName>
</protein>
<comment type="caution">
    <text evidence="6">The sequence shown here is derived from an EMBL/GenBank/DDBJ whole genome shotgun (WGS) entry which is preliminary data.</text>
</comment>
<dbReference type="AlphaFoldDB" id="A0A4Y9YJJ2"/>
<sequence length="225" mass="25627">MSIHKNARQLGVASGPKITKGTHISSFPLHHAHPLANGVTVAKSIQLKDKFENLGIRLVLDFASKTNKNAGDGMTTATVLARAIYAEGRRRARRQVPLFARKDHHHHHRDRPDRYHLRNGNAHVGNLIAQAMEKVSKEGVITVKEGRTIDDEIEITESMHFDRGFITPYFVIDVKTQEREFEKPLVLLSESKTSRLQDGLLWTRCSRGSRLEDTHHVYTCCRYYI</sequence>
<evidence type="ECO:0000313" key="6">
    <source>
        <dbReference type="EMBL" id="TFY61119.1"/>
    </source>
</evidence>
<dbReference type="Gene3D" id="1.10.560.10">
    <property type="entry name" value="GroEL-like equatorial domain"/>
    <property type="match status" value="1"/>
</dbReference>
<evidence type="ECO:0000256" key="2">
    <source>
        <dbReference type="ARBA" id="ARBA00008020"/>
    </source>
</evidence>
<keyword evidence="5" id="KW-0143">Chaperone</keyword>
<keyword evidence="4" id="KW-0067">ATP-binding</keyword>
<dbReference type="InterPro" id="IPR001844">
    <property type="entry name" value="Cpn60/GroEL"/>
</dbReference>
<dbReference type="EMBL" id="SEKV01000222">
    <property type="protein sequence ID" value="TFY61119.1"/>
    <property type="molecule type" value="Genomic_DNA"/>
</dbReference>
<dbReference type="InterPro" id="IPR027410">
    <property type="entry name" value="TCP-1-like_intermed_sf"/>
</dbReference>
<evidence type="ECO:0000256" key="3">
    <source>
        <dbReference type="ARBA" id="ARBA00022741"/>
    </source>
</evidence>
<dbReference type="InterPro" id="IPR027409">
    <property type="entry name" value="GroEL-like_apical_dom_sf"/>
</dbReference>
<dbReference type="STRING" id="34475.A0A4Y9YJJ2"/>
<dbReference type="GO" id="GO:0042026">
    <property type="term" value="P:protein refolding"/>
    <property type="evidence" value="ECO:0007669"/>
    <property type="project" value="InterPro"/>
</dbReference>
<dbReference type="PRINTS" id="PR00304">
    <property type="entry name" value="TCOMPLEXTCP1"/>
</dbReference>
<reference evidence="6 7" key="1">
    <citation type="submission" date="2019-01" db="EMBL/GenBank/DDBJ databases">
        <title>Genome sequencing of the rare red list fungi Fomitopsis rosea.</title>
        <authorList>
            <person name="Buettner E."/>
            <person name="Kellner H."/>
        </authorList>
    </citation>
    <scope>NUCLEOTIDE SEQUENCE [LARGE SCALE GENOMIC DNA]</scope>
    <source>
        <strain evidence="6 7">DSM 105464</strain>
    </source>
</reference>
<keyword evidence="3" id="KW-0547">Nucleotide-binding</keyword>
<evidence type="ECO:0000256" key="5">
    <source>
        <dbReference type="ARBA" id="ARBA00023186"/>
    </source>
</evidence>
<evidence type="ECO:0000256" key="4">
    <source>
        <dbReference type="ARBA" id="ARBA00022840"/>
    </source>
</evidence>
<dbReference type="Gene3D" id="3.50.7.10">
    <property type="entry name" value="GroEL"/>
    <property type="match status" value="1"/>
</dbReference>
<dbReference type="GO" id="GO:0005524">
    <property type="term" value="F:ATP binding"/>
    <property type="evidence" value="ECO:0007669"/>
    <property type="project" value="UniProtKB-KW"/>
</dbReference>
<dbReference type="PANTHER" id="PTHR45633">
    <property type="entry name" value="60 KDA HEAT SHOCK PROTEIN, MITOCHONDRIAL"/>
    <property type="match status" value="1"/>
</dbReference>
<proteinExistence type="inferred from homology"/>
<evidence type="ECO:0000256" key="1">
    <source>
        <dbReference type="ARBA" id="ARBA00006607"/>
    </source>
</evidence>
<evidence type="ECO:0000313" key="7">
    <source>
        <dbReference type="Proteomes" id="UP000298390"/>
    </source>
</evidence>
<dbReference type="Gene3D" id="3.30.260.10">
    <property type="entry name" value="TCP-1-like chaperonin intermediate domain"/>
    <property type="match status" value="1"/>
</dbReference>
<comment type="similarity">
    <text evidence="1">Belongs to the chaperonin (HSP60) family.</text>
</comment>
<comment type="similarity">
    <text evidence="2">Belongs to the TCP-1 chaperonin family.</text>
</comment>
<dbReference type="GO" id="GO:0140662">
    <property type="term" value="F:ATP-dependent protein folding chaperone"/>
    <property type="evidence" value="ECO:0007669"/>
    <property type="project" value="InterPro"/>
</dbReference>
<dbReference type="InterPro" id="IPR017998">
    <property type="entry name" value="Chaperone_TCP-1"/>
</dbReference>
<dbReference type="SUPFAM" id="SSF48592">
    <property type="entry name" value="GroEL equatorial domain-like"/>
    <property type="match status" value="1"/>
</dbReference>
<name>A0A4Y9YJJ2_9APHY</name>
<organism evidence="6 7">
    <name type="scientific">Rhodofomes roseus</name>
    <dbReference type="NCBI Taxonomy" id="34475"/>
    <lineage>
        <taxon>Eukaryota</taxon>
        <taxon>Fungi</taxon>
        <taxon>Dikarya</taxon>
        <taxon>Basidiomycota</taxon>
        <taxon>Agaricomycotina</taxon>
        <taxon>Agaricomycetes</taxon>
        <taxon>Polyporales</taxon>
        <taxon>Rhodofomes</taxon>
    </lineage>
</organism>
<gene>
    <name evidence="6" type="ORF">EVJ58_g4709</name>
</gene>